<evidence type="ECO:0000259" key="17">
    <source>
        <dbReference type="PROSITE" id="PS50112"/>
    </source>
</evidence>
<feature type="region of interest" description="Disordered" evidence="16">
    <location>
        <begin position="1"/>
        <end position="22"/>
    </location>
</feature>
<evidence type="ECO:0000256" key="16">
    <source>
        <dbReference type="SAM" id="MobiDB-lite"/>
    </source>
</evidence>
<evidence type="ECO:0000313" key="19">
    <source>
        <dbReference type="EMBL" id="SUP57852.1"/>
    </source>
</evidence>
<dbReference type="SUPFAM" id="SSF55781">
    <property type="entry name" value="GAF domain-like"/>
    <property type="match status" value="1"/>
</dbReference>
<dbReference type="InterPro" id="IPR035965">
    <property type="entry name" value="PAS-like_dom_sf"/>
</dbReference>
<evidence type="ECO:0000256" key="5">
    <source>
        <dbReference type="ARBA" id="ARBA00022741"/>
    </source>
</evidence>
<dbReference type="AlphaFoldDB" id="A0A380NZP0"/>
<dbReference type="InterPro" id="IPR052016">
    <property type="entry name" value="Bact_Sigma-Reg"/>
</dbReference>
<dbReference type="InterPro" id="IPR001932">
    <property type="entry name" value="PPM-type_phosphatase-like_dom"/>
</dbReference>
<gene>
    <name evidence="19" type="ORF">NCTC7807_03402</name>
</gene>
<dbReference type="FunFam" id="3.60.40.10:FF:000005">
    <property type="entry name" value="Serine/threonine protein phosphatase"/>
    <property type="match status" value="1"/>
</dbReference>
<reference evidence="19 20" key="1">
    <citation type="submission" date="2018-06" db="EMBL/GenBank/DDBJ databases">
        <authorList>
            <consortium name="Pathogen Informatics"/>
            <person name="Doyle S."/>
        </authorList>
    </citation>
    <scope>NUCLEOTIDE SEQUENCE [LARGE SCALE GENOMIC DNA]</scope>
    <source>
        <strain evidence="19 20">NCTC7807</strain>
    </source>
</reference>
<name>A0A380NZP0_STRGR</name>
<organism evidence="19 20">
    <name type="scientific">Streptomyces griseus</name>
    <dbReference type="NCBI Taxonomy" id="1911"/>
    <lineage>
        <taxon>Bacteria</taxon>
        <taxon>Bacillati</taxon>
        <taxon>Actinomycetota</taxon>
        <taxon>Actinomycetes</taxon>
        <taxon>Kitasatosporales</taxon>
        <taxon>Streptomycetaceae</taxon>
        <taxon>Streptomyces</taxon>
    </lineage>
</organism>
<dbReference type="InterPro" id="IPR000014">
    <property type="entry name" value="PAS"/>
</dbReference>
<dbReference type="InterPro" id="IPR036890">
    <property type="entry name" value="HATPase_C_sf"/>
</dbReference>
<evidence type="ECO:0000256" key="7">
    <source>
        <dbReference type="ARBA" id="ARBA00022801"/>
    </source>
</evidence>
<dbReference type="InterPro" id="IPR029016">
    <property type="entry name" value="GAF-like_dom_sf"/>
</dbReference>
<dbReference type="Gene3D" id="3.30.450.20">
    <property type="entry name" value="PAS domain"/>
    <property type="match status" value="1"/>
</dbReference>
<keyword evidence="11" id="KW-0464">Manganese</keyword>
<evidence type="ECO:0000256" key="9">
    <source>
        <dbReference type="ARBA" id="ARBA00022842"/>
    </source>
</evidence>
<dbReference type="InterPro" id="IPR036457">
    <property type="entry name" value="PPM-type-like_dom_sf"/>
</dbReference>
<keyword evidence="2" id="KW-0597">Phosphoprotein</keyword>
<dbReference type="SMART" id="SM00086">
    <property type="entry name" value="PAC"/>
    <property type="match status" value="1"/>
</dbReference>
<evidence type="ECO:0000256" key="11">
    <source>
        <dbReference type="ARBA" id="ARBA00023211"/>
    </source>
</evidence>
<dbReference type="SUPFAM" id="SSF55785">
    <property type="entry name" value="PYP-like sensor domain (PAS domain)"/>
    <property type="match status" value="1"/>
</dbReference>
<keyword evidence="6" id="KW-0418">Kinase</keyword>
<dbReference type="GO" id="GO:0016301">
    <property type="term" value="F:kinase activity"/>
    <property type="evidence" value="ECO:0007669"/>
    <property type="project" value="UniProtKB-KW"/>
</dbReference>
<evidence type="ECO:0000256" key="4">
    <source>
        <dbReference type="ARBA" id="ARBA00022723"/>
    </source>
</evidence>
<keyword evidence="5" id="KW-0547">Nucleotide-binding</keyword>
<dbReference type="GO" id="GO:0046872">
    <property type="term" value="F:metal ion binding"/>
    <property type="evidence" value="ECO:0007669"/>
    <property type="project" value="UniProtKB-KW"/>
</dbReference>
<dbReference type="GO" id="GO:0005524">
    <property type="term" value="F:ATP binding"/>
    <property type="evidence" value="ECO:0007669"/>
    <property type="project" value="UniProtKB-KW"/>
</dbReference>
<protein>
    <recommendedName>
        <fullName evidence="1">protein-serine/threonine phosphatase</fullName>
        <ecNumber evidence="1">3.1.3.16</ecNumber>
    </recommendedName>
    <alternativeName>
        <fullName evidence="15">Protein-serine/threonine phosphatase</fullName>
    </alternativeName>
    <alternativeName>
        <fullName evidence="14">Serine/threonine-protein kinase</fullName>
    </alternativeName>
</protein>
<dbReference type="Proteomes" id="UP000254150">
    <property type="component" value="Unassembled WGS sequence"/>
</dbReference>
<dbReference type="PROSITE" id="PS50112">
    <property type="entry name" value="PAS"/>
    <property type="match status" value="1"/>
</dbReference>
<dbReference type="CDD" id="cd00130">
    <property type="entry name" value="PAS"/>
    <property type="match status" value="1"/>
</dbReference>
<dbReference type="Gene3D" id="3.30.565.10">
    <property type="entry name" value="Histidine kinase-like ATPase, C-terminal domain"/>
    <property type="match status" value="1"/>
</dbReference>
<dbReference type="SUPFAM" id="SSF81606">
    <property type="entry name" value="PP2C-like"/>
    <property type="match status" value="1"/>
</dbReference>
<feature type="domain" description="PAC" evidence="18">
    <location>
        <begin position="96"/>
        <end position="148"/>
    </location>
</feature>
<proteinExistence type="predicted"/>
<sequence>MERSAAPSGEPDPRTEAPSDPLSTARVALAVNGMGTFTWDLSDGLLRYDRGGAAVMGFRPGEFDGRLETLAERMLPVELPAVREQVERALRDRSSFSLYFRVRLPDGELRWTHTQGHVVLDRAGDPARVIGIIRDASQELRAVDQTEELRRVRSERRRQADIVGHVSDTLVPTLTLEDVADALTTDRLMRQIGASGVVLGMVDEGRMRLIGSNGIPEELVRDFHLTPLEARLPLAEASRTREAVFVTSRAHFVSRYPSLEAYAEDFPQTIAAVYLPLIAQDTPIGAVGLTYTDRARFPQDERTVLRALGKVIAQALQRALLYDQEHELAAGLQTAMLPGHLPDSPGLELAARYRPTRSRGGIGGDWYDALLLADGRVGAVIGDVQGHDVTAAAIMGQLRIALRAYAAEGHPPTTVMARASVFLTELDTGRFATCLLAVLDPRTGMTTIVRAGHPDPVLRLTDGGTDWLDVPGGLPLGLTSPEAQPVYPAHETALDPGSTLVLCTDGLIESRTEDIDTGRARLLEALRDGPGGPHELADHLLRAMAPYTGEEDDVALLVLRRPLGRATPAQRLETVVAPNDPEALRAARQDLREALEGWQLGPLADIAVLLTCELVTNALLHTGGDTTLTAQPVRRAGGGRALRLSVSDTSPASPRRRPATEQHTSGRGMLLVEELTSAWGVEPRGTGKTVWCEIPLAVP</sequence>
<dbReference type="PROSITE" id="PS50113">
    <property type="entry name" value="PAC"/>
    <property type="match status" value="1"/>
</dbReference>
<dbReference type="CDD" id="cd16936">
    <property type="entry name" value="HATPase_RsbW-like"/>
    <property type="match status" value="1"/>
</dbReference>
<evidence type="ECO:0000256" key="13">
    <source>
        <dbReference type="ARBA" id="ARBA00056274"/>
    </source>
</evidence>
<evidence type="ECO:0000256" key="2">
    <source>
        <dbReference type="ARBA" id="ARBA00022553"/>
    </source>
</evidence>
<feature type="domain" description="PAS" evidence="17">
    <location>
        <begin position="37"/>
        <end position="93"/>
    </location>
</feature>
<evidence type="ECO:0000313" key="20">
    <source>
        <dbReference type="Proteomes" id="UP000254150"/>
    </source>
</evidence>
<dbReference type="Pfam" id="PF08447">
    <property type="entry name" value="PAS_3"/>
    <property type="match status" value="1"/>
</dbReference>
<dbReference type="PANTHER" id="PTHR43156:SF2">
    <property type="entry name" value="STAGE II SPORULATION PROTEIN E"/>
    <property type="match status" value="1"/>
</dbReference>
<keyword evidence="3" id="KW-0808">Transferase</keyword>
<dbReference type="Pfam" id="PF07228">
    <property type="entry name" value="SpoIIE"/>
    <property type="match status" value="1"/>
</dbReference>
<dbReference type="PANTHER" id="PTHR43156">
    <property type="entry name" value="STAGE II SPORULATION PROTEIN E-RELATED"/>
    <property type="match status" value="1"/>
</dbReference>
<evidence type="ECO:0000256" key="3">
    <source>
        <dbReference type="ARBA" id="ARBA00022679"/>
    </source>
</evidence>
<dbReference type="RefSeq" id="WP_100455283.1">
    <property type="nucleotide sequence ID" value="NZ_UHID01000006.1"/>
</dbReference>
<dbReference type="Pfam" id="PF13185">
    <property type="entry name" value="GAF_2"/>
    <property type="match status" value="1"/>
</dbReference>
<evidence type="ECO:0000256" key="15">
    <source>
        <dbReference type="ARBA" id="ARBA00081350"/>
    </source>
</evidence>
<dbReference type="Gene3D" id="3.60.40.10">
    <property type="entry name" value="PPM-type phosphatase domain"/>
    <property type="match status" value="1"/>
</dbReference>
<keyword evidence="9" id="KW-0460">Magnesium</keyword>
<comment type="catalytic activity">
    <reaction evidence="12">
        <text>O-phospho-L-seryl-[protein] + H2O = L-seryl-[protein] + phosphate</text>
        <dbReference type="Rhea" id="RHEA:20629"/>
        <dbReference type="Rhea" id="RHEA-COMP:9863"/>
        <dbReference type="Rhea" id="RHEA-COMP:11604"/>
        <dbReference type="ChEBI" id="CHEBI:15377"/>
        <dbReference type="ChEBI" id="CHEBI:29999"/>
        <dbReference type="ChEBI" id="CHEBI:43474"/>
        <dbReference type="ChEBI" id="CHEBI:83421"/>
        <dbReference type="EC" id="3.1.3.16"/>
    </reaction>
</comment>
<evidence type="ECO:0000256" key="14">
    <source>
        <dbReference type="ARBA" id="ARBA00075117"/>
    </source>
</evidence>
<keyword evidence="8" id="KW-0067">ATP-binding</keyword>
<dbReference type="SMART" id="SM00331">
    <property type="entry name" value="PP2C_SIG"/>
    <property type="match status" value="1"/>
</dbReference>
<keyword evidence="10" id="KW-0904">Protein phosphatase</keyword>
<feature type="region of interest" description="Disordered" evidence="16">
    <location>
        <begin position="638"/>
        <end position="666"/>
    </location>
</feature>
<dbReference type="GeneID" id="95070199"/>
<comment type="function">
    <text evidence="13">Primarily acts as an independent SigF regulator that is sensitive to the osmosensory signal, mediating the cross talk of PknD with the SigF regulon. Possesses both phosphatase and kinase activities. The kinase domain functions as a classic anti-sigma factor-like kinase to phosphorylate the anti-anti-sigma factor domain at the canonical regulatory site, and the phosphatase domain antagonizes this activity.</text>
</comment>
<dbReference type="InterPro" id="IPR003594">
    <property type="entry name" value="HATPase_dom"/>
</dbReference>
<dbReference type="InterPro" id="IPR003018">
    <property type="entry name" value="GAF"/>
</dbReference>
<keyword evidence="7" id="KW-0378">Hydrolase</keyword>
<accession>A0A380NZP0</accession>
<dbReference type="EMBL" id="UHID01000006">
    <property type="protein sequence ID" value="SUP57852.1"/>
    <property type="molecule type" value="Genomic_DNA"/>
</dbReference>
<dbReference type="SUPFAM" id="SSF55874">
    <property type="entry name" value="ATPase domain of HSP90 chaperone/DNA topoisomerase II/histidine kinase"/>
    <property type="match status" value="1"/>
</dbReference>
<dbReference type="InterPro" id="IPR013655">
    <property type="entry name" value="PAS_fold_3"/>
</dbReference>
<dbReference type="SMART" id="SM00065">
    <property type="entry name" value="GAF"/>
    <property type="match status" value="1"/>
</dbReference>
<dbReference type="GO" id="GO:0004722">
    <property type="term" value="F:protein serine/threonine phosphatase activity"/>
    <property type="evidence" value="ECO:0007669"/>
    <property type="project" value="UniProtKB-EC"/>
</dbReference>
<evidence type="ECO:0000256" key="10">
    <source>
        <dbReference type="ARBA" id="ARBA00022912"/>
    </source>
</evidence>
<dbReference type="Pfam" id="PF13581">
    <property type="entry name" value="HATPase_c_2"/>
    <property type="match status" value="1"/>
</dbReference>
<keyword evidence="4" id="KW-0479">Metal-binding</keyword>
<dbReference type="InterPro" id="IPR000700">
    <property type="entry name" value="PAS-assoc_C"/>
</dbReference>
<evidence type="ECO:0000256" key="6">
    <source>
        <dbReference type="ARBA" id="ARBA00022777"/>
    </source>
</evidence>
<evidence type="ECO:0000259" key="18">
    <source>
        <dbReference type="PROSITE" id="PS50113"/>
    </source>
</evidence>
<dbReference type="Gene3D" id="3.30.450.40">
    <property type="match status" value="1"/>
</dbReference>
<dbReference type="InterPro" id="IPR001610">
    <property type="entry name" value="PAC"/>
</dbReference>
<evidence type="ECO:0000256" key="12">
    <source>
        <dbReference type="ARBA" id="ARBA00047761"/>
    </source>
</evidence>
<dbReference type="EC" id="3.1.3.16" evidence="1"/>
<evidence type="ECO:0000256" key="1">
    <source>
        <dbReference type="ARBA" id="ARBA00013081"/>
    </source>
</evidence>
<evidence type="ECO:0000256" key="8">
    <source>
        <dbReference type="ARBA" id="ARBA00022840"/>
    </source>
</evidence>